<evidence type="ECO:0000256" key="5">
    <source>
        <dbReference type="ARBA" id="ARBA00022989"/>
    </source>
</evidence>
<keyword evidence="5 7" id="KW-1133">Transmembrane helix</keyword>
<gene>
    <name evidence="9" type="ORF">SAMN04488085_102228</name>
</gene>
<keyword evidence="6 7" id="KW-0472">Membrane</keyword>
<evidence type="ECO:0000256" key="4">
    <source>
        <dbReference type="ARBA" id="ARBA00022692"/>
    </source>
</evidence>
<dbReference type="SUPFAM" id="SSF161098">
    <property type="entry name" value="MetI-like"/>
    <property type="match status" value="1"/>
</dbReference>
<dbReference type="GO" id="GO:0055085">
    <property type="term" value="P:transmembrane transport"/>
    <property type="evidence" value="ECO:0007669"/>
    <property type="project" value="InterPro"/>
</dbReference>
<dbReference type="Gene3D" id="1.10.3720.10">
    <property type="entry name" value="MetI-like"/>
    <property type="match status" value="1"/>
</dbReference>
<protein>
    <submittedName>
        <fullName evidence="9">Peptide/nickel transport system permease protein</fullName>
    </submittedName>
</protein>
<dbReference type="InterPro" id="IPR035906">
    <property type="entry name" value="MetI-like_sf"/>
</dbReference>
<dbReference type="STRING" id="504800.SAMN04488085_102228"/>
<feature type="transmembrane region" description="Helical" evidence="7">
    <location>
        <begin position="239"/>
        <end position="261"/>
    </location>
</feature>
<comment type="similarity">
    <text evidence="7">Belongs to the binding-protein-dependent transport system permease family.</text>
</comment>
<feature type="transmembrane region" description="Helical" evidence="7">
    <location>
        <begin position="7"/>
        <end position="30"/>
    </location>
</feature>
<feature type="transmembrane region" description="Helical" evidence="7">
    <location>
        <begin position="174"/>
        <end position="194"/>
    </location>
</feature>
<sequence length="314" mass="32961">MLRFLLLRVLTTIPVLVLVTFVVFGLVLLIPGDPAVTIAGPDATVEQVAAIRERLGLDRSLLVQYWDWVTSAMSGDLGTSLYTSRAVATSIGDALPVSIALAGAALLVSLVIAVPTAIVSALRRGTWIDRVATLGSSLGIALPSFWLGLVFVLVFSLTLGWLPATGYVPFATDPAAWVTHLILPALTLGIAGAAESTRQLRGSIIGVLQQDYVRTARAKGLRGRMVVGKHVMKNASVPLVTVLGLQITALLGGAVLVEQVFGVPGLGQVAIAAVTTRDIPVIQGIVLVAVLVAVVCNLLVDLVYGYLNPKVRPR</sequence>
<proteinExistence type="inferred from homology"/>
<evidence type="ECO:0000259" key="8">
    <source>
        <dbReference type="PROSITE" id="PS50928"/>
    </source>
</evidence>
<accession>A0A1I4AGZ7</accession>
<dbReference type="AlphaFoldDB" id="A0A1I4AGZ7"/>
<dbReference type="PANTHER" id="PTHR43163">
    <property type="entry name" value="DIPEPTIDE TRANSPORT SYSTEM PERMEASE PROTEIN DPPB-RELATED"/>
    <property type="match status" value="1"/>
</dbReference>
<dbReference type="RefSeq" id="WP_091321439.1">
    <property type="nucleotide sequence ID" value="NZ_FOSW01000002.1"/>
</dbReference>
<dbReference type="CDD" id="cd06261">
    <property type="entry name" value="TM_PBP2"/>
    <property type="match status" value="1"/>
</dbReference>
<dbReference type="PROSITE" id="PS50928">
    <property type="entry name" value="ABC_TM1"/>
    <property type="match status" value="1"/>
</dbReference>
<dbReference type="Proteomes" id="UP000199152">
    <property type="component" value="Unassembled WGS sequence"/>
</dbReference>
<dbReference type="PANTHER" id="PTHR43163:SF6">
    <property type="entry name" value="DIPEPTIDE TRANSPORT SYSTEM PERMEASE PROTEIN DPPB-RELATED"/>
    <property type="match status" value="1"/>
</dbReference>
<feature type="transmembrane region" description="Helical" evidence="7">
    <location>
        <begin position="134"/>
        <end position="162"/>
    </location>
</feature>
<evidence type="ECO:0000256" key="6">
    <source>
        <dbReference type="ARBA" id="ARBA00023136"/>
    </source>
</evidence>
<dbReference type="InterPro" id="IPR000515">
    <property type="entry name" value="MetI-like"/>
</dbReference>
<evidence type="ECO:0000313" key="9">
    <source>
        <dbReference type="EMBL" id="SFK55543.1"/>
    </source>
</evidence>
<evidence type="ECO:0000256" key="3">
    <source>
        <dbReference type="ARBA" id="ARBA00022475"/>
    </source>
</evidence>
<reference evidence="9 10" key="1">
    <citation type="submission" date="2016-10" db="EMBL/GenBank/DDBJ databases">
        <authorList>
            <person name="de Groot N.N."/>
        </authorList>
    </citation>
    <scope>NUCLEOTIDE SEQUENCE [LARGE SCALE GENOMIC DNA]</scope>
    <source>
        <strain evidence="9 10">DSM 45317</strain>
    </source>
</reference>
<keyword evidence="2 7" id="KW-0813">Transport</keyword>
<feature type="transmembrane region" description="Helical" evidence="7">
    <location>
        <begin position="281"/>
        <end position="307"/>
    </location>
</feature>
<comment type="subcellular location">
    <subcellularLocation>
        <location evidence="1 7">Cell membrane</location>
        <topology evidence="1 7">Multi-pass membrane protein</topology>
    </subcellularLocation>
</comment>
<evidence type="ECO:0000256" key="2">
    <source>
        <dbReference type="ARBA" id="ARBA00022448"/>
    </source>
</evidence>
<evidence type="ECO:0000256" key="1">
    <source>
        <dbReference type="ARBA" id="ARBA00004651"/>
    </source>
</evidence>
<evidence type="ECO:0000313" key="10">
    <source>
        <dbReference type="Proteomes" id="UP000199152"/>
    </source>
</evidence>
<organism evidence="9 10">
    <name type="scientific">Geodermatophilus ruber</name>
    <dbReference type="NCBI Taxonomy" id="504800"/>
    <lineage>
        <taxon>Bacteria</taxon>
        <taxon>Bacillati</taxon>
        <taxon>Actinomycetota</taxon>
        <taxon>Actinomycetes</taxon>
        <taxon>Geodermatophilales</taxon>
        <taxon>Geodermatophilaceae</taxon>
        <taxon>Geodermatophilus</taxon>
    </lineage>
</organism>
<feature type="domain" description="ABC transmembrane type-1" evidence="8">
    <location>
        <begin position="95"/>
        <end position="304"/>
    </location>
</feature>
<keyword evidence="10" id="KW-1185">Reference proteome</keyword>
<keyword evidence="4 7" id="KW-0812">Transmembrane</keyword>
<evidence type="ECO:0000256" key="7">
    <source>
        <dbReference type="RuleBase" id="RU363032"/>
    </source>
</evidence>
<dbReference type="Pfam" id="PF19300">
    <property type="entry name" value="BPD_transp_1_N"/>
    <property type="match status" value="1"/>
</dbReference>
<dbReference type="GO" id="GO:0005886">
    <property type="term" value="C:plasma membrane"/>
    <property type="evidence" value="ECO:0007669"/>
    <property type="project" value="UniProtKB-SubCell"/>
</dbReference>
<dbReference type="InParanoid" id="A0A1I4AGZ7"/>
<keyword evidence="3" id="KW-1003">Cell membrane</keyword>
<dbReference type="EMBL" id="FOSW01000002">
    <property type="protein sequence ID" value="SFK55543.1"/>
    <property type="molecule type" value="Genomic_DNA"/>
</dbReference>
<feature type="transmembrane region" description="Helical" evidence="7">
    <location>
        <begin position="99"/>
        <end position="122"/>
    </location>
</feature>
<dbReference type="Pfam" id="PF00528">
    <property type="entry name" value="BPD_transp_1"/>
    <property type="match status" value="1"/>
</dbReference>
<dbReference type="OrthoDB" id="5169641at2"/>
<dbReference type="InterPro" id="IPR045621">
    <property type="entry name" value="BPD_transp_1_N"/>
</dbReference>
<name>A0A1I4AGZ7_9ACTN</name>